<proteinExistence type="predicted"/>
<comment type="caution">
    <text evidence="2">The sequence shown here is derived from an EMBL/GenBank/DDBJ whole genome shotgun (WGS) entry which is preliminary data.</text>
</comment>
<evidence type="ECO:0008006" key="4">
    <source>
        <dbReference type="Google" id="ProtNLM"/>
    </source>
</evidence>
<dbReference type="SUPFAM" id="SSF57903">
    <property type="entry name" value="FYVE/PHD zinc finger"/>
    <property type="match status" value="1"/>
</dbReference>
<protein>
    <recommendedName>
        <fullName evidence="4">Zinc finger PHD-type domain-containing protein</fullName>
    </recommendedName>
</protein>
<evidence type="ECO:0000313" key="2">
    <source>
        <dbReference type="EMBL" id="KAL3780505.1"/>
    </source>
</evidence>
<organism evidence="2 3">
    <name type="scientific">Cyclotella atomus</name>
    <dbReference type="NCBI Taxonomy" id="382360"/>
    <lineage>
        <taxon>Eukaryota</taxon>
        <taxon>Sar</taxon>
        <taxon>Stramenopiles</taxon>
        <taxon>Ochrophyta</taxon>
        <taxon>Bacillariophyta</taxon>
        <taxon>Coscinodiscophyceae</taxon>
        <taxon>Thalassiosirophycidae</taxon>
        <taxon>Stephanodiscales</taxon>
        <taxon>Stephanodiscaceae</taxon>
        <taxon>Cyclotella</taxon>
    </lineage>
</organism>
<feature type="region of interest" description="Disordered" evidence="1">
    <location>
        <begin position="608"/>
        <end position="698"/>
    </location>
</feature>
<dbReference type="EMBL" id="JALLPJ020000888">
    <property type="protein sequence ID" value="KAL3780505.1"/>
    <property type="molecule type" value="Genomic_DNA"/>
</dbReference>
<sequence length="1251" mass="139764">MTSNPYITLTPSLLSSSVVGGDYAGLSATFSHKSGQLIPVPDHLVPEAMLEWGDVPTHLETLTSENEVDGGIERTTITVLPEVGCGIDNLETTKKIEVFKAYESVCQLYSEKDYQIATVDRSKLPHILDLETIFEASNEVVTENNGNIIQYPRRIRLSFSIDTSTSLLTSDISMQVERQISDQSTKGNKWTGEASNSGGLDARTVVSHIGKDIVYGDIFAVKKEKQNQDRWDFDYSALNETWAHVMNENVFFNQKDNHDGVSGITSVRLPQNILIRYGCALTLPDGGSTNQWGVEVSQFQVPHVKMNNQGGNYGRAPAPGNNNMYPADLRARTELLKWFLPTLLFIELFVPIFLQQLDPHYQAALEFEELRLRRELEIQQDLELRRRLQNLASQQIVEELEYRNQLQQLQNMNMHNQQSQQNNFNNLIAQNLQQQQFGHGDLLASLQDEYLLQRHQQLMMQEQMQQRLIVEGLAQLGSQEQFGVEGPGSTVSNVNRNNAAALLEQELRAAALAADGAVMEQARNLQMQAQQMNTPPVVVTAAEPVAPAPLSLNPPAEETATMATATTKLVDQTDDLVETKKHKAPPKNGHVPAHSSAEREDLLAMAKALASKKKSPKPSTSTSEDIKPPPSDGNDDVAEETKAKTNKKTTEVAVAGSKVPIMPNLKTKKRKNSDSKNGKEKKPVQEITKSGKLDGRTKKARALKKEALAEQRKLTDQEQSVVHFLSSKTSNGVDSSKAVKSKKKVDKKRKVESDEDFAAKIVMTFKATDNIPPHEIKLVNTWSKKGSHRIIDPPISEKDYPEGFNLPILPAESELEDVKAAGNSKAKVDSLIQAINSTGILSREDSAFILTDLSKSFGKQKPVNKSKSTQDAWWPTDDCIMQERRLLEINDDDEKASIYEVSGAATVSNKSLADAKKRLEESVEPGMLEILPHCKLHKLRPVTNGGSGELKFCFQTANTFPDEPMVCCSQCSTWRHVKCGGHHKRWTERTSKDEFVPICDRCFREQNVLNSASEQAANRIEKQRIGHLRRCNATNAAIQQFAFARHFQSKWPLGNVTPAHFAGHVRGVQTRHDKAEKMWLDMVEKLDCGKEKSKDRVRNRGRVLERLLHSVEDAEMNADLHNMILFLQNDTNKPHPVGFENFRRNIFDAEEDPTPVVIEDLKSESAIAEIADDDDNKLKGEEVLLDANAQHEVPCSSDESACCTRIGCHRKPRFDSVFCSDSCGILSLETDLLQSLRYAQELHPSVLRSVM</sequence>
<accession>A0ABD3NX99</accession>
<reference evidence="2 3" key="1">
    <citation type="submission" date="2024-10" db="EMBL/GenBank/DDBJ databases">
        <title>Updated reference genomes for cyclostephanoid diatoms.</title>
        <authorList>
            <person name="Roberts W.R."/>
            <person name="Alverson A.J."/>
        </authorList>
    </citation>
    <scope>NUCLEOTIDE SEQUENCE [LARGE SCALE GENOMIC DNA]</scope>
    <source>
        <strain evidence="2 3">AJA010-31</strain>
    </source>
</reference>
<evidence type="ECO:0000256" key="1">
    <source>
        <dbReference type="SAM" id="MobiDB-lite"/>
    </source>
</evidence>
<name>A0ABD3NX99_9STRA</name>
<dbReference type="Proteomes" id="UP001530400">
    <property type="component" value="Unassembled WGS sequence"/>
</dbReference>
<keyword evidence="3" id="KW-1185">Reference proteome</keyword>
<evidence type="ECO:0000313" key="3">
    <source>
        <dbReference type="Proteomes" id="UP001530400"/>
    </source>
</evidence>
<dbReference type="AlphaFoldDB" id="A0ABD3NX99"/>
<feature type="compositionally biased region" description="Basic and acidic residues" evidence="1">
    <location>
        <begin position="672"/>
        <end position="698"/>
    </location>
</feature>
<gene>
    <name evidence="2" type="ORF">ACHAWO_007329</name>
</gene>
<dbReference type="InterPro" id="IPR011011">
    <property type="entry name" value="Znf_FYVE_PHD"/>
</dbReference>